<feature type="transmembrane region" description="Helical" evidence="1">
    <location>
        <begin position="499"/>
        <end position="518"/>
    </location>
</feature>
<gene>
    <name evidence="2" type="ORF">SAMN05421677_12039</name>
</gene>
<feature type="transmembrane region" description="Helical" evidence="1">
    <location>
        <begin position="396"/>
        <end position="418"/>
    </location>
</feature>
<reference evidence="3" key="1">
    <citation type="submission" date="2016-10" db="EMBL/GenBank/DDBJ databases">
        <authorList>
            <person name="Varghese N."/>
            <person name="Submissions S."/>
        </authorList>
    </citation>
    <scope>NUCLEOTIDE SEQUENCE [LARGE SCALE GENOMIC DNA]</scope>
    <source>
        <strain evidence="3">CGMCC 1.3703</strain>
    </source>
</reference>
<evidence type="ECO:0000256" key="1">
    <source>
        <dbReference type="SAM" id="Phobius"/>
    </source>
</evidence>
<keyword evidence="1" id="KW-0472">Membrane</keyword>
<proteinExistence type="predicted"/>
<evidence type="ECO:0000313" key="2">
    <source>
        <dbReference type="EMBL" id="SDP50033.1"/>
    </source>
</evidence>
<name>A0A1H0T7K8_HALAD</name>
<sequence length="519" mass="58699">MKNWRGKLVWLLPTIIVLIAVSLLFSHNYQKVTEPPDEGWSRALDIGTTPVLRPPNVGIHDGNPSVSFLTENGIQQNIYNDQYEIKEQNSYDIPVDKFTQFYIGENKVIHADYYGMYDQETGEKITDLQAFYPLESRAFYRNEDKIYSFDVNESASEELLSLENPKASVHMAETDSGTFLLTDEVTSSGNSLTYYQVKKNNITPLGEATFSVKESEQVNDIQFTTKNDSYQLLVTTIQKQSQSGKIQNYYYYAEAPFGENPNLNRVNFQDPHSTYELKEISDLSIHNTENGPVLLFKANGWTDTLFRPGPQFNIYQATISESSATKVTRLSNTPSFSNFPVRLNEQTVLWVDNGGEDHKLLLASSKPEVIERADQITKQGLLLASGKTIGMLSSGLFALIISTFWFLWPLLFMIFIMFSKADALDQDRSWVLYTGILIYLMAAIVARDPMFSDALLARAPEYLSFPGSPILFLLGFAGIAYGILKAGARSKDWSNPIQLTYFIGMHILFITVFFGPYLM</sequence>
<keyword evidence="1" id="KW-1133">Transmembrane helix</keyword>
<accession>A0A1H0T7K8</accession>
<dbReference type="AlphaFoldDB" id="A0A1H0T7K8"/>
<protein>
    <submittedName>
        <fullName evidence="2">Uncharacterized protein</fullName>
    </submittedName>
</protein>
<dbReference type="RefSeq" id="WP_089654147.1">
    <property type="nucleotide sequence ID" value="NZ_FNIZ01000020.1"/>
</dbReference>
<dbReference type="OrthoDB" id="2444734at2"/>
<keyword evidence="3" id="KW-1185">Reference proteome</keyword>
<feature type="transmembrane region" description="Helical" evidence="1">
    <location>
        <begin position="467"/>
        <end position="487"/>
    </location>
</feature>
<keyword evidence="1" id="KW-0812">Transmembrane</keyword>
<organism evidence="2 3">
    <name type="scientific">Halobacillus aidingensis</name>
    <dbReference type="NCBI Taxonomy" id="240303"/>
    <lineage>
        <taxon>Bacteria</taxon>
        <taxon>Bacillati</taxon>
        <taxon>Bacillota</taxon>
        <taxon>Bacilli</taxon>
        <taxon>Bacillales</taxon>
        <taxon>Bacillaceae</taxon>
        <taxon>Halobacillus</taxon>
    </lineage>
</organism>
<dbReference type="Proteomes" id="UP000198860">
    <property type="component" value="Unassembled WGS sequence"/>
</dbReference>
<dbReference type="EMBL" id="FNIZ01000020">
    <property type="protein sequence ID" value="SDP50033.1"/>
    <property type="molecule type" value="Genomic_DNA"/>
</dbReference>
<evidence type="ECO:0000313" key="3">
    <source>
        <dbReference type="Proteomes" id="UP000198860"/>
    </source>
</evidence>
<feature type="transmembrane region" description="Helical" evidence="1">
    <location>
        <begin position="430"/>
        <end position="447"/>
    </location>
</feature>